<name>A0ACB0ZLZ8_MELEN</name>
<protein>
    <submittedName>
        <fullName evidence="1">Uncharacterized protein</fullName>
    </submittedName>
</protein>
<keyword evidence="2" id="KW-1185">Reference proteome</keyword>
<sequence>MSNQTLFDIYGDRGLPFGLITVNVVRVVISTVGVLLNAAFVFVTIKIKFVLVKIHISFIRIYLCMAVIPGSRRNLQTPKPGLFFDPKSKTRPD</sequence>
<evidence type="ECO:0000313" key="2">
    <source>
        <dbReference type="Proteomes" id="UP001497535"/>
    </source>
</evidence>
<organism evidence="1 2">
    <name type="scientific">Meloidogyne enterolobii</name>
    <name type="common">Root-knot nematode worm</name>
    <name type="synonym">Meloidogyne mayaguensis</name>
    <dbReference type="NCBI Taxonomy" id="390850"/>
    <lineage>
        <taxon>Eukaryota</taxon>
        <taxon>Metazoa</taxon>
        <taxon>Ecdysozoa</taxon>
        <taxon>Nematoda</taxon>
        <taxon>Chromadorea</taxon>
        <taxon>Rhabditida</taxon>
        <taxon>Tylenchina</taxon>
        <taxon>Tylenchomorpha</taxon>
        <taxon>Tylenchoidea</taxon>
        <taxon>Meloidogynidae</taxon>
        <taxon>Meloidogyninae</taxon>
        <taxon>Meloidogyne</taxon>
    </lineage>
</organism>
<dbReference type="Proteomes" id="UP001497535">
    <property type="component" value="Unassembled WGS sequence"/>
</dbReference>
<proteinExistence type="predicted"/>
<dbReference type="EMBL" id="CAVMJV010000041">
    <property type="protein sequence ID" value="CAK5080119.1"/>
    <property type="molecule type" value="Genomic_DNA"/>
</dbReference>
<comment type="caution">
    <text evidence="1">The sequence shown here is derived from an EMBL/GenBank/DDBJ whole genome shotgun (WGS) entry which is preliminary data.</text>
</comment>
<accession>A0ACB0ZLZ8</accession>
<evidence type="ECO:0000313" key="1">
    <source>
        <dbReference type="EMBL" id="CAK5080119.1"/>
    </source>
</evidence>
<gene>
    <name evidence="1" type="ORF">MENTE1834_LOCUS27274</name>
</gene>
<reference evidence="1" key="1">
    <citation type="submission" date="2023-11" db="EMBL/GenBank/DDBJ databases">
        <authorList>
            <person name="Poullet M."/>
        </authorList>
    </citation>
    <scope>NUCLEOTIDE SEQUENCE</scope>
    <source>
        <strain evidence="1">E1834</strain>
    </source>
</reference>